<evidence type="ECO:0000313" key="5">
    <source>
        <dbReference type="Proteomes" id="UP001359886"/>
    </source>
</evidence>
<gene>
    <name evidence="4" type="primary">xdhC</name>
    <name evidence="4" type="ORF">V3330_18950</name>
</gene>
<dbReference type="InterPro" id="IPR027051">
    <property type="entry name" value="XdhC_Rossmann_dom"/>
</dbReference>
<evidence type="ECO:0000313" key="4">
    <source>
        <dbReference type="EMBL" id="MEJ8569714.1"/>
    </source>
</evidence>
<evidence type="ECO:0000259" key="3">
    <source>
        <dbReference type="Pfam" id="PF13478"/>
    </source>
</evidence>
<dbReference type="InterPro" id="IPR052698">
    <property type="entry name" value="MoCofactor_Util/Proc"/>
</dbReference>
<dbReference type="InterPro" id="IPR014308">
    <property type="entry name" value="Xanthine_DH_XdhC"/>
</dbReference>
<sequence>MSDWPTQLEDTLRHSPAVLVTLNRLAGSAPRESGCRMIVTADETLGSIGGGNLEYTATARARALLAEATGPRQVAEPYGLGPAMQQCCGGAVTLLYEVLSGECPQWVRDIARARREGEPMVLAQELEGDPPRRSVVPFRGPGHPPVPPPVRETARDVMSAPPGEGAEPLPTVEYEGRTWWLERLAPGRWPLYLFGAGHVGAEVARLLERLPFEVSWIDGRPGMFPAESAPNIALRSTDDPAGEVGTAPAGTLFIVMSHSHPLDQDICEAVLRRGDFSWLGLIGSDAKRKRFVHRLGRAGIPADRLERLVCPIGLDGLDGKQPANIALSVAAQLMMEKPWIPADN</sequence>
<dbReference type="Pfam" id="PF02625">
    <property type="entry name" value="XdhC_CoxI"/>
    <property type="match status" value="1"/>
</dbReference>
<evidence type="ECO:0000256" key="1">
    <source>
        <dbReference type="SAM" id="MobiDB-lite"/>
    </source>
</evidence>
<feature type="domain" description="XdhC Rossmann" evidence="3">
    <location>
        <begin position="191"/>
        <end position="333"/>
    </location>
</feature>
<proteinExistence type="predicted"/>
<dbReference type="NCBIfam" id="TIGR02964">
    <property type="entry name" value="xanthine_xdhC"/>
    <property type="match status" value="1"/>
</dbReference>
<dbReference type="AlphaFoldDB" id="A0AAW9R9G3"/>
<dbReference type="EMBL" id="JAZHOG010000017">
    <property type="protein sequence ID" value="MEJ8569714.1"/>
    <property type="molecule type" value="Genomic_DNA"/>
</dbReference>
<keyword evidence="5" id="KW-1185">Reference proteome</keyword>
<reference evidence="4 5" key="1">
    <citation type="submission" date="2024-02" db="EMBL/GenBank/DDBJ databases">
        <title>A novel Wenzhouxiangellaceae bacterium, isolated from coastal sediments.</title>
        <authorList>
            <person name="Du Z.-J."/>
            <person name="Ye Y.-Q."/>
            <person name="Zhang X.-Y."/>
        </authorList>
    </citation>
    <scope>NUCLEOTIDE SEQUENCE [LARGE SCALE GENOMIC DNA]</scope>
    <source>
        <strain evidence="4 5">CH-27</strain>
    </source>
</reference>
<comment type="caution">
    <text evidence="4">The sequence shown here is derived from an EMBL/GenBank/DDBJ whole genome shotgun (WGS) entry which is preliminary data.</text>
</comment>
<dbReference type="Gene3D" id="3.40.50.720">
    <property type="entry name" value="NAD(P)-binding Rossmann-like Domain"/>
    <property type="match status" value="1"/>
</dbReference>
<accession>A0AAW9R9G3</accession>
<feature type="domain" description="XdhC- CoxI" evidence="2">
    <location>
        <begin position="14"/>
        <end position="68"/>
    </location>
</feature>
<dbReference type="Pfam" id="PF13478">
    <property type="entry name" value="XdhC_C"/>
    <property type="match status" value="1"/>
</dbReference>
<feature type="region of interest" description="Disordered" evidence="1">
    <location>
        <begin position="130"/>
        <end position="149"/>
    </location>
</feature>
<dbReference type="InterPro" id="IPR003777">
    <property type="entry name" value="XdhC_CoxI"/>
</dbReference>
<protein>
    <submittedName>
        <fullName evidence="4">Xanthine dehydrogenase accessory protein XdhC</fullName>
    </submittedName>
</protein>
<evidence type="ECO:0000259" key="2">
    <source>
        <dbReference type="Pfam" id="PF02625"/>
    </source>
</evidence>
<dbReference type="Proteomes" id="UP001359886">
    <property type="component" value="Unassembled WGS sequence"/>
</dbReference>
<dbReference type="RefSeq" id="WP_354697041.1">
    <property type="nucleotide sequence ID" value="NZ_JAZHOG010000017.1"/>
</dbReference>
<organism evidence="4 5">
    <name type="scientific">Elongatibacter sediminis</name>
    <dbReference type="NCBI Taxonomy" id="3119006"/>
    <lineage>
        <taxon>Bacteria</taxon>
        <taxon>Pseudomonadati</taxon>
        <taxon>Pseudomonadota</taxon>
        <taxon>Gammaproteobacteria</taxon>
        <taxon>Chromatiales</taxon>
        <taxon>Wenzhouxiangellaceae</taxon>
        <taxon>Elongatibacter</taxon>
    </lineage>
</organism>
<dbReference type="PANTHER" id="PTHR30388:SF6">
    <property type="entry name" value="XANTHINE DEHYDROGENASE SUBUNIT A-RELATED"/>
    <property type="match status" value="1"/>
</dbReference>
<name>A0AAW9R9G3_9GAMM</name>
<dbReference type="PANTHER" id="PTHR30388">
    <property type="entry name" value="ALDEHYDE OXIDOREDUCTASE MOLYBDENUM COFACTOR ASSEMBLY PROTEIN"/>
    <property type="match status" value="1"/>
</dbReference>